<feature type="region of interest" description="Disordered" evidence="1">
    <location>
        <begin position="1"/>
        <end position="72"/>
    </location>
</feature>
<accession>A0A1Q2YB10</accession>
<dbReference type="Proteomes" id="UP000186136">
    <property type="component" value="Unassembled WGS sequence"/>
</dbReference>
<name>A0A1Q2YB10_9ASCO</name>
<feature type="compositionally biased region" description="Basic and acidic residues" evidence="1">
    <location>
        <begin position="60"/>
        <end position="72"/>
    </location>
</feature>
<gene>
    <name evidence="2" type="ORF">PMKS-000133</name>
</gene>
<reference evidence="2 3" key="1">
    <citation type="submission" date="2016-08" db="EMBL/GenBank/DDBJ databases">
        <title>Whole genome shotgun sequence of Pichia membranifaciens KS47-1.</title>
        <authorList>
            <person name="Konishi M."/>
            <person name="Ishida M."/>
            <person name="Arakawa T."/>
            <person name="Kato Y."/>
            <person name="Horiuchi J."/>
        </authorList>
    </citation>
    <scope>NUCLEOTIDE SEQUENCE [LARGE SCALE GENOMIC DNA]</scope>
    <source>
        <strain evidence="2 3">KS47-1</strain>
    </source>
</reference>
<organism evidence="2 3">
    <name type="scientific">Pichia membranifaciens</name>
    <dbReference type="NCBI Taxonomy" id="4926"/>
    <lineage>
        <taxon>Eukaryota</taxon>
        <taxon>Fungi</taxon>
        <taxon>Dikarya</taxon>
        <taxon>Ascomycota</taxon>
        <taxon>Saccharomycotina</taxon>
        <taxon>Pichiomycetes</taxon>
        <taxon>Pichiales</taxon>
        <taxon>Pichiaceae</taxon>
        <taxon>Pichia</taxon>
    </lineage>
</organism>
<dbReference type="EMBL" id="BDGI01000001">
    <property type="protein sequence ID" value="GAV26678.1"/>
    <property type="molecule type" value="Genomic_DNA"/>
</dbReference>
<evidence type="ECO:0000256" key="1">
    <source>
        <dbReference type="SAM" id="MobiDB-lite"/>
    </source>
</evidence>
<keyword evidence="3" id="KW-1185">Reference proteome</keyword>
<sequence>MRRRREKRGSSDCQERTAHEETGNEDEPDVSDLGGACGGASVQPCAQQPDEDPAPAGRRPAPDYESERSGHG</sequence>
<protein>
    <submittedName>
        <fullName evidence="2">Uncharacterized protein</fullName>
    </submittedName>
</protein>
<evidence type="ECO:0000313" key="2">
    <source>
        <dbReference type="EMBL" id="GAV26678.1"/>
    </source>
</evidence>
<comment type="caution">
    <text evidence="2">The sequence shown here is derived from an EMBL/GenBank/DDBJ whole genome shotgun (WGS) entry which is preliminary data.</text>
</comment>
<feature type="compositionally biased region" description="Basic and acidic residues" evidence="1">
    <location>
        <begin position="8"/>
        <end position="22"/>
    </location>
</feature>
<dbReference type="AlphaFoldDB" id="A0A1Q2YB10"/>
<proteinExistence type="predicted"/>
<evidence type="ECO:0000313" key="3">
    <source>
        <dbReference type="Proteomes" id="UP000186136"/>
    </source>
</evidence>